<evidence type="ECO:0000256" key="7">
    <source>
        <dbReference type="ARBA" id="ARBA00022695"/>
    </source>
</evidence>
<dbReference type="GO" id="GO:0000049">
    <property type="term" value="F:tRNA binding"/>
    <property type="evidence" value="ECO:0007669"/>
    <property type="project" value="TreeGrafter"/>
</dbReference>
<dbReference type="GO" id="GO:0003725">
    <property type="term" value="F:double-stranded RNA binding"/>
    <property type="evidence" value="ECO:0007669"/>
    <property type="project" value="InterPro"/>
</dbReference>
<keyword evidence="6" id="KW-0819">tRNA processing</keyword>
<dbReference type="InterPro" id="IPR017945">
    <property type="entry name" value="DHBP_synth_RibB-like_a/b_dom"/>
</dbReference>
<dbReference type="PANTHER" id="PTHR17490:SF16">
    <property type="entry name" value="THREONYLCARBAMOYL-AMP SYNTHASE"/>
    <property type="match status" value="1"/>
</dbReference>
<evidence type="ECO:0000256" key="9">
    <source>
        <dbReference type="ARBA" id="ARBA00022840"/>
    </source>
</evidence>
<evidence type="ECO:0000256" key="1">
    <source>
        <dbReference type="ARBA" id="ARBA00004496"/>
    </source>
</evidence>
<comment type="catalytic activity">
    <reaction evidence="11">
        <text>L-threonine + hydrogencarbonate + ATP = L-threonylcarbamoyladenylate + diphosphate + H2O</text>
        <dbReference type="Rhea" id="RHEA:36407"/>
        <dbReference type="ChEBI" id="CHEBI:15377"/>
        <dbReference type="ChEBI" id="CHEBI:17544"/>
        <dbReference type="ChEBI" id="CHEBI:30616"/>
        <dbReference type="ChEBI" id="CHEBI:33019"/>
        <dbReference type="ChEBI" id="CHEBI:57926"/>
        <dbReference type="ChEBI" id="CHEBI:73682"/>
        <dbReference type="EC" id="2.7.7.87"/>
    </reaction>
</comment>
<dbReference type="EC" id="2.7.7.87" evidence="3"/>
<evidence type="ECO:0000256" key="6">
    <source>
        <dbReference type="ARBA" id="ARBA00022694"/>
    </source>
</evidence>
<evidence type="ECO:0000256" key="11">
    <source>
        <dbReference type="ARBA" id="ARBA00048366"/>
    </source>
</evidence>
<evidence type="ECO:0000256" key="3">
    <source>
        <dbReference type="ARBA" id="ARBA00012584"/>
    </source>
</evidence>
<dbReference type="SUPFAM" id="SSF55821">
    <property type="entry name" value="YrdC/RibB"/>
    <property type="match status" value="1"/>
</dbReference>
<dbReference type="InterPro" id="IPR006070">
    <property type="entry name" value="Sua5-like_dom"/>
</dbReference>
<dbReference type="GO" id="GO:0061710">
    <property type="term" value="F:L-threonylcarbamoyladenylate synthase"/>
    <property type="evidence" value="ECO:0007669"/>
    <property type="project" value="UniProtKB-EC"/>
</dbReference>
<dbReference type="EMBL" id="UOER01000517">
    <property type="protein sequence ID" value="VAW25853.1"/>
    <property type="molecule type" value="Genomic_DNA"/>
</dbReference>
<comment type="subcellular location">
    <subcellularLocation>
        <location evidence="1">Cytoplasm</location>
    </subcellularLocation>
</comment>
<dbReference type="NCBIfam" id="TIGR00057">
    <property type="entry name" value="L-threonylcarbamoyladenylate synthase"/>
    <property type="match status" value="1"/>
</dbReference>
<keyword evidence="8" id="KW-0547">Nucleotide-binding</keyword>
<reference evidence="13" key="1">
    <citation type="submission" date="2018-06" db="EMBL/GenBank/DDBJ databases">
        <authorList>
            <person name="Zhirakovskaya E."/>
        </authorList>
    </citation>
    <scope>NUCLEOTIDE SEQUENCE</scope>
</reference>
<keyword evidence="9" id="KW-0067">ATP-binding</keyword>
<dbReference type="InterPro" id="IPR050156">
    <property type="entry name" value="TC-AMP_synthase_SUA5"/>
</dbReference>
<name>A0A3B0UC34_9ZZZZ</name>
<dbReference type="PROSITE" id="PS51163">
    <property type="entry name" value="YRDC"/>
    <property type="match status" value="1"/>
</dbReference>
<gene>
    <name evidence="13" type="ORF">MNBD_BACTEROID04-594</name>
</gene>
<dbReference type="Pfam" id="PF01300">
    <property type="entry name" value="Sua5_yciO_yrdC"/>
    <property type="match status" value="1"/>
</dbReference>
<evidence type="ECO:0000256" key="8">
    <source>
        <dbReference type="ARBA" id="ARBA00022741"/>
    </source>
</evidence>
<evidence type="ECO:0000256" key="4">
    <source>
        <dbReference type="ARBA" id="ARBA00022490"/>
    </source>
</evidence>
<proteinExistence type="inferred from homology"/>
<keyword evidence="7 13" id="KW-0548">Nucleotidyltransferase</keyword>
<evidence type="ECO:0000313" key="13">
    <source>
        <dbReference type="EMBL" id="VAW25853.1"/>
    </source>
</evidence>
<comment type="similarity">
    <text evidence="2">Belongs to the SUA5 family.</text>
</comment>
<organism evidence="13">
    <name type="scientific">hydrothermal vent metagenome</name>
    <dbReference type="NCBI Taxonomy" id="652676"/>
    <lineage>
        <taxon>unclassified sequences</taxon>
        <taxon>metagenomes</taxon>
        <taxon>ecological metagenomes</taxon>
    </lineage>
</organism>
<dbReference type="GO" id="GO:0008033">
    <property type="term" value="P:tRNA processing"/>
    <property type="evidence" value="ECO:0007669"/>
    <property type="project" value="UniProtKB-KW"/>
</dbReference>
<keyword evidence="5 13" id="KW-0808">Transferase</keyword>
<evidence type="ECO:0000256" key="10">
    <source>
        <dbReference type="ARBA" id="ARBA00029774"/>
    </source>
</evidence>
<dbReference type="GO" id="GO:0006450">
    <property type="term" value="P:regulation of translational fidelity"/>
    <property type="evidence" value="ECO:0007669"/>
    <property type="project" value="TreeGrafter"/>
</dbReference>
<dbReference type="AlphaFoldDB" id="A0A3B0UC34"/>
<dbReference type="PANTHER" id="PTHR17490">
    <property type="entry name" value="SUA5"/>
    <property type="match status" value="1"/>
</dbReference>
<dbReference type="GO" id="GO:0005737">
    <property type="term" value="C:cytoplasm"/>
    <property type="evidence" value="ECO:0007669"/>
    <property type="project" value="UniProtKB-SubCell"/>
</dbReference>
<dbReference type="GO" id="GO:0005524">
    <property type="term" value="F:ATP binding"/>
    <property type="evidence" value="ECO:0007669"/>
    <property type="project" value="UniProtKB-KW"/>
</dbReference>
<evidence type="ECO:0000256" key="2">
    <source>
        <dbReference type="ARBA" id="ARBA00007663"/>
    </source>
</evidence>
<feature type="domain" description="YrdC-like" evidence="12">
    <location>
        <begin position="3"/>
        <end position="187"/>
    </location>
</feature>
<protein>
    <recommendedName>
        <fullName evidence="10">L-threonylcarbamoyladenylate synthase</fullName>
        <ecNumber evidence="3">2.7.7.87</ecNumber>
    </recommendedName>
    <alternativeName>
        <fullName evidence="10">L-threonylcarbamoyladenylate synthase</fullName>
    </alternativeName>
</protein>
<evidence type="ECO:0000256" key="5">
    <source>
        <dbReference type="ARBA" id="ARBA00022679"/>
    </source>
</evidence>
<sequence length="187" mass="20900">MKSIEINTSLEVLKNKKILLYPTDTVWGIGCDATSETAVAKIFNIKKRTESKSLIILVDGLEMLQQYIPIISKPVFNYIQRISKPTTIIYNNPIGLAKNVVAKDNTVAIRIVQNNFCKQLITKFGKPIVSTSANRSGEPTPKSFKEIETSILDSVDYIVDLQREEVNDKSSTILKIGDNGELIVLRD</sequence>
<accession>A0A3B0UC34</accession>
<keyword evidence="4" id="KW-0963">Cytoplasm</keyword>
<dbReference type="Gene3D" id="3.90.870.10">
    <property type="entry name" value="DHBP synthase"/>
    <property type="match status" value="1"/>
</dbReference>
<evidence type="ECO:0000259" key="12">
    <source>
        <dbReference type="PROSITE" id="PS51163"/>
    </source>
</evidence>